<organism evidence="1 2">
    <name type="scientific">Biomphalaria pfeifferi</name>
    <name type="common">Bloodfluke planorb</name>
    <name type="synonym">Freshwater snail</name>
    <dbReference type="NCBI Taxonomy" id="112525"/>
    <lineage>
        <taxon>Eukaryota</taxon>
        <taxon>Metazoa</taxon>
        <taxon>Spiralia</taxon>
        <taxon>Lophotrochozoa</taxon>
        <taxon>Mollusca</taxon>
        <taxon>Gastropoda</taxon>
        <taxon>Heterobranchia</taxon>
        <taxon>Euthyneura</taxon>
        <taxon>Panpulmonata</taxon>
        <taxon>Hygrophila</taxon>
        <taxon>Lymnaeoidea</taxon>
        <taxon>Planorbidae</taxon>
        <taxon>Biomphalaria</taxon>
    </lineage>
</organism>
<reference evidence="1" key="1">
    <citation type="journal article" date="2023" name="PLoS Negl. Trop. Dis.">
        <title>A genome sequence for Biomphalaria pfeifferi, the major vector snail for the human-infecting parasite Schistosoma mansoni.</title>
        <authorList>
            <person name="Bu L."/>
            <person name="Lu L."/>
            <person name="Laidemitt M.R."/>
            <person name="Zhang S.M."/>
            <person name="Mutuku M."/>
            <person name="Mkoji G."/>
            <person name="Steinauer M."/>
            <person name="Loker E.S."/>
        </authorList>
    </citation>
    <scope>NUCLEOTIDE SEQUENCE</scope>
    <source>
        <strain evidence="1">KasaAsao</strain>
    </source>
</reference>
<proteinExistence type="predicted"/>
<dbReference type="Proteomes" id="UP001233172">
    <property type="component" value="Unassembled WGS sequence"/>
</dbReference>
<name>A0AAD8FJY5_BIOPF</name>
<accession>A0AAD8FJY5</accession>
<gene>
    <name evidence="1" type="ORF">Bpfe_003213</name>
</gene>
<comment type="caution">
    <text evidence="1">The sequence shown here is derived from an EMBL/GenBank/DDBJ whole genome shotgun (WGS) entry which is preliminary data.</text>
</comment>
<protein>
    <submittedName>
        <fullName evidence="1">Tyrosine-protein kinase Fer</fullName>
    </submittedName>
</protein>
<evidence type="ECO:0000313" key="2">
    <source>
        <dbReference type="Proteomes" id="UP001233172"/>
    </source>
</evidence>
<keyword evidence="1" id="KW-0808">Transferase</keyword>
<reference evidence="1" key="2">
    <citation type="submission" date="2023-04" db="EMBL/GenBank/DDBJ databases">
        <authorList>
            <person name="Bu L."/>
            <person name="Lu L."/>
            <person name="Laidemitt M.R."/>
            <person name="Zhang S.M."/>
            <person name="Mutuku M."/>
            <person name="Mkoji G."/>
            <person name="Steinauer M."/>
            <person name="Loker E.S."/>
        </authorList>
    </citation>
    <scope>NUCLEOTIDE SEQUENCE</scope>
    <source>
        <strain evidence="1">KasaAsao</strain>
        <tissue evidence="1">Whole Snail</tissue>
    </source>
</reference>
<keyword evidence="2" id="KW-1185">Reference proteome</keyword>
<dbReference type="AlphaFoldDB" id="A0AAD8FJY5"/>
<keyword evidence="1" id="KW-0418">Kinase</keyword>
<sequence>MEDIGDFLRKELERELENQKFQYSAVSSSAVSVSASCVTSTSNHEKNQMLEKYHSILFQVTDDCLDLTPCQVEHLLGAIVSKLSPPIANNNTLKVLFQLLNIVKRYIHNTYSFEEVIMRNKLPGKLLQLCTLCIEEDFSPNSRRILMKIKQITFDILTHLIFSTTLISQELTDKDILNAIENVLASPEFHQDKETNKEIKMARADIKRDIVLILSSVVRNIDLRENSLLNIKFEQILKKTLVDQDTLVHDLSLLLSAYVQNDFFKFLKEMSINYDGMLQSLLSHLRFYATYSIVNSKVEIQILAYLEGLEKLATFEEIKKKMKDMSVLKKLYCIIKELGSSKCYVAFVRIQCTLDFFQAEEKNQETTETEDIKRLQVTYAYTHTRIHKLSLIQQ</sequence>
<dbReference type="EMBL" id="JASAOG010000008">
    <property type="protein sequence ID" value="KAK0067115.1"/>
    <property type="molecule type" value="Genomic_DNA"/>
</dbReference>
<dbReference type="GO" id="GO:0016301">
    <property type="term" value="F:kinase activity"/>
    <property type="evidence" value="ECO:0007669"/>
    <property type="project" value="UniProtKB-KW"/>
</dbReference>
<evidence type="ECO:0000313" key="1">
    <source>
        <dbReference type="EMBL" id="KAK0067115.1"/>
    </source>
</evidence>